<dbReference type="EMBL" id="JAAIFS010000001">
    <property type="protein sequence ID" value="NEV85268.1"/>
    <property type="molecule type" value="Genomic_DNA"/>
</dbReference>
<dbReference type="RefSeq" id="WP_164457218.1">
    <property type="nucleotide sequence ID" value="NZ_JAAIFS010000001.1"/>
</dbReference>
<dbReference type="PROSITE" id="PS00041">
    <property type="entry name" value="HTH_ARAC_FAMILY_1"/>
    <property type="match status" value="1"/>
</dbReference>
<gene>
    <name evidence="8" type="ORF">GUR47_00995</name>
</gene>
<evidence type="ECO:0000259" key="7">
    <source>
        <dbReference type="PROSITE" id="PS01124"/>
    </source>
</evidence>
<evidence type="ECO:0000256" key="5">
    <source>
        <dbReference type="ARBA" id="ARBA00074140"/>
    </source>
</evidence>
<evidence type="ECO:0000256" key="1">
    <source>
        <dbReference type="ARBA" id="ARBA00022491"/>
    </source>
</evidence>
<dbReference type="GO" id="GO:0003700">
    <property type="term" value="F:DNA-binding transcription factor activity"/>
    <property type="evidence" value="ECO:0007669"/>
    <property type="project" value="InterPro"/>
</dbReference>
<accession>A0A6B3QAW0</accession>
<evidence type="ECO:0000256" key="3">
    <source>
        <dbReference type="ARBA" id="ARBA00023125"/>
    </source>
</evidence>
<dbReference type="InterPro" id="IPR009057">
    <property type="entry name" value="Homeodomain-like_sf"/>
</dbReference>
<organism evidence="8">
    <name type="scientific">Streptomyces tendae</name>
    <dbReference type="NCBI Taxonomy" id="1932"/>
    <lineage>
        <taxon>Bacteria</taxon>
        <taxon>Bacillati</taxon>
        <taxon>Actinomycetota</taxon>
        <taxon>Actinomycetes</taxon>
        <taxon>Kitasatosporales</taxon>
        <taxon>Streptomycetaceae</taxon>
        <taxon>Streptomyces</taxon>
    </lineage>
</organism>
<evidence type="ECO:0000256" key="2">
    <source>
        <dbReference type="ARBA" id="ARBA00023015"/>
    </source>
</evidence>
<dbReference type="FunFam" id="1.10.10.60:FF:000132">
    <property type="entry name" value="AraC family transcriptional regulator"/>
    <property type="match status" value="1"/>
</dbReference>
<dbReference type="InterPro" id="IPR011051">
    <property type="entry name" value="RmlC_Cupin_sf"/>
</dbReference>
<keyword evidence="3" id="KW-0238">DNA-binding</keyword>
<feature type="domain" description="HTH araC/xylS-type" evidence="7">
    <location>
        <begin position="159"/>
        <end position="256"/>
    </location>
</feature>
<dbReference type="Gene3D" id="1.10.10.60">
    <property type="entry name" value="Homeodomain-like"/>
    <property type="match status" value="1"/>
</dbReference>
<dbReference type="GO" id="GO:0043565">
    <property type="term" value="F:sequence-specific DNA binding"/>
    <property type="evidence" value="ECO:0007669"/>
    <property type="project" value="InterPro"/>
</dbReference>
<dbReference type="Pfam" id="PF12833">
    <property type="entry name" value="HTH_18"/>
    <property type="match status" value="1"/>
</dbReference>
<sequence>MRVTRELPALAAGEVDVSFVTKAYEEVVATDTAWNEHSHPWHELLWNAQGASTAVVGSQVWCITPTLGLWMPAGQLHSAPAVAGTSYRAHFFRHGTVSALPDEPVAVDITPLLGLLLDRLGEPDLPPRSRDVTEAMVLDVLRPAPRALLVQLPTSALLRPIVEAVRSDPSDQRTLTGWATALGCSARTLTRAFRAETGTSFARWVASVRAQHAVQLLARGFEVEVVADAVGYRSASAFGAAFRRTTGTTPGRFRAH</sequence>
<dbReference type="SUPFAM" id="SSF51182">
    <property type="entry name" value="RmlC-like cupins"/>
    <property type="match status" value="1"/>
</dbReference>
<dbReference type="InterPro" id="IPR018060">
    <property type="entry name" value="HTH_AraC"/>
</dbReference>
<reference evidence="8" key="1">
    <citation type="journal article" date="2020" name="Microorganisms">
        <title>Isolation, Genomic and Metabolomic Characterization of Streptomyces tendae VITAKN with Quorum Sensing Inhibitory Activity from Southern India.</title>
        <authorList>
            <person name="Ishaque N.M."/>
            <person name="Burgsdorf I."/>
            <person name="Limlingan Malit J.J."/>
            <person name="Saha S."/>
            <person name="Teta R."/>
            <person name="Ewe D."/>
            <person name="Kannabiran K."/>
            <person name="Hrouzek P."/>
            <person name="Steindler L."/>
            <person name="Costantino V."/>
            <person name="Saurav K."/>
        </authorList>
    </citation>
    <scope>NUCLEOTIDE SEQUENCE</scope>
    <source>
        <strain evidence="8">VITAKN</strain>
    </source>
</reference>
<dbReference type="PANTHER" id="PTHR11019">
    <property type="entry name" value="HTH-TYPE TRANSCRIPTIONAL REGULATOR NIMR"/>
    <property type="match status" value="1"/>
</dbReference>
<dbReference type="PROSITE" id="PS01124">
    <property type="entry name" value="HTH_ARAC_FAMILY_2"/>
    <property type="match status" value="1"/>
</dbReference>
<keyword evidence="1" id="KW-0678">Repressor</keyword>
<dbReference type="AlphaFoldDB" id="A0A6B3QAW0"/>
<evidence type="ECO:0000313" key="8">
    <source>
        <dbReference type="EMBL" id="NEV85268.1"/>
    </source>
</evidence>
<comment type="caution">
    <text evidence="8">The sequence shown here is derived from an EMBL/GenBank/DDBJ whole genome shotgun (WGS) entry which is preliminary data.</text>
</comment>
<dbReference type="InterPro" id="IPR018062">
    <property type="entry name" value="HTH_AraC-typ_CS"/>
</dbReference>
<name>A0A6B3QAW0_STRTE</name>
<proteinExistence type="predicted"/>
<protein>
    <recommendedName>
        <fullName evidence="5">HTH-type transcriptional regulator RipA</fullName>
    </recommendedName>
    <alternativeName>
        <fullName evidence="6">Repressor of iron proteins A</fullName>
    </alternativeName>
</protein>
<keyword evidence="4" id="KW-0804">Transcription</keyword>
<evidence type="ECO:0000256" key="4">
    <source>
        <dbReference type="ARBA" id="ARBA00023163"/>
    </source>
</evidence>
<dbReference type="PANTHER" id="PTHR11019:SF199">
    <property type="entry name" value="HTH-TYPE TRANSCRIPTIONAL REGULATOR NIMR"/>
    <property type="match status" value="1"/>
</dbReference>
<dbReference type="SMART" id="SM00342">
    <property type="entry name" value="HTH_ARAC"/>
    <property type="match status" value="1"/>
</dbReference>
<dbReference type="SUPFAM" id="SSF46689">
    <property type="entry name" value="Homeodomain-like"/>
    <property type="match status" value="2"/>
</dbReference>
<evidence type="ECO:0000256" key="6">
    <source>
        <dbReference type="ARBA" id="ARBA00079449"/>
    </source>
</evidence>
<keyword evidence="2" id="KW-0805">Transcription regulation</keyword>